<feature type="region of interest" description="Disordered" evidence="3">
    <location>
        <begin position="1443"/>
        <end position="1478"/>
    </location>
</feature>
<dbReference type="EMBL" id="BKCJ010000324">
    <property type="protein sequence ID" value="GEU32142.1"/>
    <property type="molecule type" value="Genomic_DNA"/>
</dbReference>
<feature type="domain" description="Retrovirus-related Pol polyprotein from transposon TNT 1-94-like beta-barrel" evidence="5">
    <location>
        <begin position="664"/>
        <end position="737"/>
    </location>
</feature>
<feature type="compositionally biased region" description="Basic residues" evidence="3">
    <location>
        <begin position="1443"/>
        <end position="1455"/>
    </location>
</feature>
<feature type="compositionally biased region" description="Basic and acidic residues" evidence="3">
    <location>
        <begin position="1456"/>
        <end position="1471"/>
    </location>
</feature>
<protein>
    <submittedName>
        <fullName evidence="6">Uncharacterized protein</fullName>
    </submittedName>
</protein>
<dbReference type="InterPro" id="IPR054722">
    <property type="entry name" value="PolX-like_BBD"/>
</dbReference>
<comment type="caution">
    <text evidence="6">The sequence shown here is derived from an EMBL/GenBank/DDBJ whole genome shotgun (WGS) entry which is preliminary data.</text>
</comment>
<feature type="coiled-coil region" evidence="2">
    <location>
        <begin position="345"/>
        <end position="379"/>
    </location>
</feature>
<feature type="compositionally biased region" description="Basic and acidic residues" evidence="3">
    <location>
        <begin position="1771"/>
        <end position="1781"/>
    </location>
</feature>
<feature type="compositionally biased region" description="Polar residues" evidence="3">
    <location>
        <begin position="966"/>
        <end position="990"/>
    </location>
</feature>
<feature type="compositionally biased region" description="Basic and acidic residues" evidence="3">
    <location>
        <begin position="946"/>
        <end position="962"/>
    </location>
</feature>
<keyword evidence="1" id="KW-0645">Protease</keyword>
<gene>
    <name evidence="6" type="ORF">Tci_004120</name>
</gene>
<keyword evidence="1" id="KW-0064">Aspartyl protease</keyword>
<dbReference type="PANTHER" id="PTHR11439">
    <property type="entry name" value="GAG-POL-RELATED RETROTRANSPOSON"/>
    <property type="match status" value="1"/>
</dbReference>
<feature type="region of interest" description="Disordered" evidence="3">
    <location>
        <begin position="943"/>
        <end position="990"/>
    </location>
</feature>
<keyword evidence="1" id="KW-0378">Hydrolase</keyword>
<name>A0A6L2J615_TANCI</name>
<feature type="region of interest" description="Disordered" evidence="3">
    <location>
        <begin position="1715"/>
        <end position="1737"/>
    </location>
</feature>
<dbReference type="Pfam" id="PF22936">
    <property type="entry name" value="Pol_BBD"/>
    <property type="match status" value="1"/>
</dbReference>
<feature type="domain" description="Reverse transcriptase Ty1/copia-type" evidence="4">
    <location>
        <begin position="2000"/>
        <end position="2148"/>
    </location>
</feature>
<evidence type="ECO:0000256" key="3">
    <source>
        <dbReference type="SAM" id="MobiDB-lite"/>
    </source>
</evidence>
<feature type="coiled-coil region" evidence="2">
    <location>
        <begin position="408"/>
        <end position="442"/>
    </location>
</feature>
<feature type="compositionally biased region" description="Basic and acidic residues" evidence="3">
    <location>
        <begin position="1610"/>
        <end position="1627"/>
    </location>
</feature>
<feature type="compositionally biased region" description="Basic and acidic residues" evidence="3">
    <location>
        <begin position="483"/>
        <end position="494"/>
    </location>
</feature>
<feature type="domain" description="Reverse transcriptase Ty1/copia-type" evidence="4">
    <location>
        <begin position="1071"/>
        <end position="1163"/>
    </location>
</feature>
<evidence type="ECO:0000256" key="2">
    <source>
        <dbReference type="SAM" id="Coils"/>
    </source>
</evidence>
<dbReference type="Pfam" id="PF14223">
    <property type="entry name" value="Retrotran_gag_2"/>
    <property type="match status" value="1"/>
</dbReference>
<evidence type="ECO:0000256" key="1">
    <source>
        <dbReference type="ARBA" id="ARBA00022750"/>
    </source>
</evidence>
<feature type="region of interest" description="Disordered" evidence="3">
    <location>
        <begin position="1771"/>
        <end position="1797"/>
    </location>
</feature>
<feature type="region of interest" description="Disordered" evidence="3">
    <location>
        <begin position="1583"/>
        <end position="1627"/>
    </location>
</feature>
<dbReference type="InterPro" id="IPR013103">
    <property type="entry name" value="RVT_2"/>
</dbReference>
<evidence type="ECO:0000259" key="4">
    <source>
        <dbReference type="Pfam" id="PF07727"/>
    </source>
</evidence>
<dbReference type="Pfam" id="PF07727">
    <property type="entry name" value="RVT_2"/>
    <property type="match status" value="2"/>
</dbReference>
<organism evidence="6">
    <name type="scientific">Tanacetum cinerariifolium</name>
    <name type="common">Dalmatian daisy</name>
    <name type="synonym">Chrysanthemum cinerariifolium</name>
    <dbReference type="NCBI Taxonomy" id="118510"/>
    <lineage>
        <taxon>Eukaryota</taxon>
        <taxon>Viridiplantae</taxon>
        <taxon>Streptophyta</taxon>
        <taxon>Embryophyta</taxon>
        <taxon>Tracheophyta</taxon>
        <taxon>Spermatophyta</taxon>
        <taxon>Magnoliopsida</taxon>
        <taxon>eudicotyledons</taxon>
        <taxon>Gunneridae</taxon>
        <taxon>Pentapetalae</taxon>
        <taxon>asterids</taxon>
        <taxon>campanulids</taxon>
        <taxon>Asterales</taxon>
        <taxon>Asteraceae</taxon>
        <taxon>Asteroideae</taxon>
        <taxon>Anthemideae</taxon>
        <taxon>Anthemidinae</taxon>
        <taxon>Tanacetum</taxon>
    </lineage>
</organism>
<sequence>MFRSVPAVESRSVPAIESRSVPGVESRSVPAVKSRSVPDVESKLVPAVESRSVPVVVSRSVPVVESRSVPAVVSGGVEAALHLKTTEQKIARINELKAKSTLLLAIPDEHLLKFHVIKDAKTLWEAIKTRFGGNKEYKKMQKTILKQQYENFAASRSESLDKTYDMFQKLIIQLKIHDNTSSTNEAVNTAHDVSAASLQGQAFASTYADDIMFSFFANQSNSPQLDNEELEQIDTDDFEEMDLKWQVAMLTMRVKRFIKKTGSNINFNGKETIRFNKTKVECYNCHRRVKTPVKALVFIDGMGYDWSYQAEKGPTDFALMAFSSSGSSSSDTEVNTCSKECLKSYQALQKQYDQQCKILNKANIEIIAYQLGLESLEARIVVHHKNEVVFEEDVAFLEYDVKVRDNSITELKNQLEESLKEKDDLKLKLEKFETSSKNLTNLINSQISPKDKTGLGYESQLNERDLNNKSDVFESASDSSLNKSKEDNNQATDRYKASEGYHAVPPLYIGNFMPLRPDLSFAGLDDSVFKFAISETVTSVHKTKTSASKTSKECMEKPKSVRPSAPIIKDWESDCDGDCKVPVNTAKQSSPRAAASISTVRYVNTVATRPTMNGAKPSLNVFHKSHSLVRRTFNQRTAPKNSDLKETINTAKGNPQYPLQDQGIFDSGCSRHIKGNKSFLTDYKEIDGGFVAFGESHKGDKISRKGKIRTGKLKFEDVYVVKELKFNLYSVLQMCDKKNNVLFTETECLVLSPDFKLLDENQVLLKVPRQNNMYSFDLKNVAPLGEVCLQRFLKMTIHVLPVKKESNTKPHAEAVNTACYVQNRVLVTKPHNKTPYELLIGRSPNLDFMRPFGCPVTILNTLDHLGKFEGKDDEGLGPERIFDIDSLTQSMNYEPVTIGNQTNDAAGIEINVNAGQARQEKAFDHEYILLPFMPFHSPLSLSIQSSDDKDVDEAPGKGDEGVSKGSGVNNQERFDSSTQDVNTAKPSINTANTNINTGSLNINIVGSNDPSIPSLKEIDIFEMYMMIEKIEAIRLFLAYASFMGFIVYQMDVKSAFLYGTIEEEVGTIDKILFIKKDIDDILLVQVYVDDIICGSTKKSLCDAFEQMMHKRFQMSSMGEFTFFLGLQVKQKDDGFFISQDKYVADILKKFAFAIIKTASTPMEPNKALIKDAEAKDVDVHLYRSMIGSLMYLTASRPDIMFAVCACARFQVTPKTSHLYAVKRIFRYLKGQPKLGLWYPRDSSFNLKAFSNSDYARASLNRKYTTGGCQFLGKRLILWQCKKQTIVANSTTKVEYVAAASCCGQAYTYYCKIKVNVATPKLTTAGEDGKKIIITEASIRRDLRLDDVEGTACLPNAAIFEELARMGAKTTAWNEFNITMASAIIYLANNQKFNFTKYIFDNMVKNLEAGVKFYMFPRFVQMFVNHQLGDISHHKGIFINPSLTKKRKHKSRRKQRKEIEVPHTEPQPEEHIPTPSHDPLLSAKIKKLKKTVKKLEGKKKKRTHGLKRLYKVGLTSRVESFKEEEDQGRTNDEDLFGVNDLDGDELIMDVTASENVEQDATVIKKEVSAAANEVVTTVESIKAKPKAKEVTIQEPSEFKTTSPSQSSQPQHAKDKEEERIAREKNETNRAMIKEWDDVQATIDFDRQLAEQFQAQEREQLSIEERSKLLAKLIESRRKDFKGKSYDANKKMFDKVYKRVNTFVAIDLEVMEGSKKTQTEVTKGSSKRARDEIEQESANRQRLRKNLVMKSGSEDEEYDMAVRDFKKFFKRRECPKPPKDKNQRAFIGGSWSDSGEEDDDKVKNETCIVAQASSEVCFKSSYFSDENSSIDDLSLDNEYDKLCKMSLKIITKNKRLKATRNSLEKEISILKEKVSTLEKNKEVDLECVKCHMLKIENEKFKEEALKLRQFEKSTHCLNEMLNNQKPSSEKLGLGFNSFEASSSETKEIKFMKAQKKVSPDGGPINMDNPLNVQAPPKNVNEALGDESWIVDIQEELNQFVVNDVWELVPQPRNIKIIGTKWVFRNKLDKNGVVFQNKARLVAQGYNQQKGIDYEKTYAPVTRLESIRILLAYDCALYFKLFQMDVKSAFLNGFINEEVYVAQPPGFIDFEKPDRVYKLKKALYGLKQAPKAWPDIMFSVCLCARFQEAPKTSHLEAVKRTFRYIKGTTHLGLWYPKGTDIKTIVYADSDHTGDYVDQKSTSGICTFVRCCLTSWFSKKQTALAISNTEAKYGVCAFTDRWSLDELAYGVSSDGPYQTNPPSPYDIILSIQIDREAQLERKPRKDRGMRRGFHFTSSSIFNQPSLSHHNDDDDEIDEGTSRVSTPSLIRYVNSLTNEVLQVFQNPPNIDPHLEHFYTRQTKIINRQVQIHDEHRGGIRSIGKGLRNLRRNMKK</sequence>
<feature type="coiled-coil region" evidence="2">
    <location>
        <begin position="1851"/>
        <end position="1878"/>
    </location>
</feature>
<dbReference type="SUPFAM" id="SSF56672">
    <property type="entry name" value="DNA/RNA polymerases"/>
    <property type="match status" value="2"/>
</dbReference>
<dbReference type="CDD" id="cd09272">
    <property type="entry name" value="RNase_HI_RT_Ty1"/>
    <property type="match status" value="1"/>
</dbReference>
<evidence type="ECO:0000313" key="6">
    <source>
        <dbReference type="EMBL" id="GEU32142.1"/>
    </source>
</evidence>
<dbReference type="GO" id="GO:0004190">
    <property type="term" value="F:aspartic-type endopeptidase activity"/>
    <property type="evidence" value="ECO:0007669"/>
    <property type="project" value="UniProtKB-KW"/>
</dbReference>
<feature type="region of interest" description="Disordered" evidence="3">
    <location>
        <begin position="473"/>
        <end position="494"/>
    </location>
</feature>
<dbReference type="PANTHER" id="PTHR11439:SF495">
    <property type="entry name" value="REVERSE TRANSCRIPTASE, RNA-DEPENDENT DNA POLYMERASE-RELATED"/>
    <property type="match status" value="1"/>
</dbReference>
<accession>A0A6L2J615</accession>
<proteinExistence type="predicted"/>
<dbReference type="InterPro" id="IPR043502">
    <property type="entry name" value="DNA/RNA_pol_sf"/>
</dbReference>
<reference evidence="6" key="1">
    <citation type="journal article" date="2019" name="Sci. Rep.">
        <title>Draft genome of Tanacetum cinerariifolium, the natural source of mosquito coil.</title>
        <authorList>
            <person name="Yamashiro T."/>
            <person name="Shiraishi A."/>
            <person name="Satake H."/>
            <person name="Nakayama K."/>
        </authorList>
    </citation>
    <scope>NUCLEOTIDE SEQUENCE</scope>
</reference>
<keyword evidence="2" id="KW-0175">Coiled coil</keyword>
<evidence type="ECO:0000259" key="5">
    <source>
        <dbReference type="Pfam" id="PF22936"/>
    </source>
</evidence>